<name>A0A2U1T072_9MICO</name>
<dbReference type="Pfam" id="PF02541">
    <property type="entry name" value="Ppx-GppA"/>
    <property type="match status" value="1"/>
</dbReference>
<gene>
    <name evidence="3" type="ORF">DF220_05040</name>
</gene>
<dbReference type="Gene3D" id="3.30.420.150">
    <property type="entry name" value="Exopolyphosphatase. Domain 2"/>
    <property type="match status" value="1"/>
</dbReference>
<dbReference type="InterPro" id="IPR050273">
    <property type="entry name" value="GppA/Ppx_hydrolase"/>
</dbReference>
<dbReference type="AlphaFoldDB" id="A0A2U1T072"/>
<evidence type="ECO:0000256" key="1">
    <source>
        <dbReference type="ARBA" id="ARBA00007125"/>
    </source>
</evidence>
<dbReference type="InterPro" id="IPR043129">
    <property type="entry name" value="ATPase_NBD"/>
</dbReference>
<feature type="domain" description="Ppx/GppA phosphatase N-terminal" evidence="2">
    <location>
        <begin position="27"/>
        <end position="305"/>
    </location>
</feature>
<keyword evidence="4" id="KW-1185">Reference proteome</keyword>
<dbReference type="PANTHER" id="PTHR30005:SF0">
    <property type="entry name" value="RETROGRADE REGULATION PROTEIN 2"/>
    <property type="match status" value="1"/>
</dbReference>
<organism evidence="3 4">
    <name type="scientific">Homoserinimonas hongtaonis</name>
    <dbReference type="NCBI Taxonomy" id="2079791"/>
    <lineage>
        <taxon>Bacteria</taxon>
        <taxon>Bacillati</taxon>
        <taxon>Actinomycetota</taxon>
        <taxon>Actinomycetes</taxon>
        <taxon>Micrococcales</taxon>
        <taxon>Microbacteriaceae</taxon>
        <taxon>Homoserinimonas</taxon>
    </lineage>
</organism>
<dbReference type="SUPFAM" id="SSF53067">
    <property type="entry name" value="Actin-like ATPase domain"/>
    <property type="match status" value="2"/>
</dbReference>
<evidence type="ECO:0000313" key="4">
    <source>
        <dbReference type="Proteomes" id="UP000244978"/>
    </source>
</evidence>
<dbReference type="Proteomes" id="UP000244978">
    <property type="component" value="Unassembled WGS sequence"/>
</dbReference>
<reference evidence="4" key="1">
    <citation type="submission" date="2018-04" db="EMBL/GenBank/DDBJ databases">
        <authorList>
            <person name="Liu S."/>
            <person name="Wang Z."/>
            <person name="Li J."/>
        </authorList>
    </citation>
    <scope>NUCLEOTIDE SEQUENCE [LARGE SCALE GENOMIC DNA]</scope>
    <source>
        <strain evidence="4">S1194</strain>
    </source>
</reference>
<comment type="similarity">
    <text evidence="1">Belongs to the GppA/Ppx family.</text>
</comment>
<comment type="caution">
    <text evidence="3">The sequence shown here is derived from an EMBL/GenBank/DDBJ whole genome shotgun (WGS) entry which is preliminary data.</text>
</comment>
<dbReference type="CDD" id="cd24056">
    <property type="entry name" value="ASKHA_NBD_MtPPX1-like"/>
    <property type="match status" value="1"/>
</dbReference>
<dbReference type="PANTHER" id="PTHR30005">
    <property type="entry name" value="EXOPOLYPHOSPHATASE"/>
    <property type="match status" value="1"/>
</dbReference>
<dbReference type="Gene3D" id="3.30.420.40">
    <property type="match status" value="1"/>
</dbReference>
<accession>A0A2U1T072</accession>
<protein>
    <submittedName>
        <fullName evidence="3">Exopolyphosphatase</fullName>
    </submittedName>
</protein>
<dbReference type="GO" id="GO:0016462">
    <property type="term" value="F:pyrophosphatase activity"/>
    <property type="evidence" value="ECO:0007669"/>
    <property type="project" value="TreeGrafter"/>
</dbReference>
<proteinExistence type="inferred from homology"/>
<sequence length="308" mass="33019">MRLGVLDVGSNTVHLLLVDAHPGAAPVPTSSTKSVLRLMRYLQADGSISEEGVAALISAVGAAAEKAQQSNLDDFLPMATSAIREATNGPAVLARIATETGVELQVLSGEDEAKLTFLAVRRWYGWSAGNILLFDIGGGSLEISLGRDEYPDIGLSLPLGAGRTTLGFLHDDPPTQQQQDELRVHAREQLLGAVKLFADYDRPSHVVGSSKTIRSLAKLAGLTAPGIGEDERSMLRRNQLDDWVPRLGRIPAAARPELPGITVDRTFQIVGGGIVLSEAMSVFAVKELDVSPWAMREGVILRYLDHLT</sequence>
<dbReference type="RefSeq" id="WP_108997265.1">
    <property type="nucleotide sequence ID" value="NZ_QEEX01000001.1"/>
</dbReference>
<dbReference type="InterPro" id="IPR003695">
    <property type="entry name" value="Ppx_GppA_N"/>
</dbReference>
<evidence type="ECO:0000313" key="3">
    <source>
        <dbReference type="EMBL" id="PWB97262.1"/>
    </source>
</evidence>
<evidence type="ECO:0000259" key="2">
    <source>
        <dbReference type="Pfam" id="PF02541"/>
    </source>
</evidence>
<dbReference type="EMBL" id="QEEX01000001">
    <property type="protein sequence ID" value="PWB97262.1"/>
    <property type="molecule type" value="Genomic_DNA"/>
</dbReference>